<accession>A0ABM4CMR8</accession>
<evidence type="ECO:0000259" key="3">
    <source>
        <dbReference type="PROSITE" id="PS50011"/>
    </source>
</evidence>
<gene>
    <name evidence="6" type="primary">LOC136085714</name>
</gene>
<dbReference type="CDD" id="cd00192">
    <property type="entry name" value="PTKc"/>
    <property type="match status" value="1"/>
</dbReference>
<dbReference type="Gene3D" id="3.10.100.10">
    <property type="entry name" value="Mannose-Binding Protein A, subunit A"/>
    <property type="match status" value="4"/>
</dbReference>
<evidence type="ECO:0000256" key="1">
    <source>
        <dbReference type="ARBA" id="ARBA00023157"/>
    </source>
</evidence>
<keyword evidence="2" id="KW-1133">Transmembrane helix</keyword>
<dbReference type="CDD" id="cd00037">
    <property type="entry name" value="CLECT"/>
    <property type="match status" value="4"/>
</dbReference>
<evidence type="ECO:0000313" key="5">
    <source>
        <dbReference type="Proteomes" id="UP001652625"/>
    </source>
</evidence>
<sequence>MDAYLLSIEDQAENFFISNILKDDSMQKNDYWIGLNDACNNREFLWSDNTNPQFFNWLPKKPNNAGNGENCAVTTIHGWNDNNCEKSNGYICKFVKVNNDSCANDLVSFKNYCYFIKNKNGTFYGSNWQSSYLSCHYNGGNLLSIEDPAESAFVSSVLESNNMHGQYFWIGFNYQMSHKKFVWSDNTNLNPKLLSDNILNQTSNLSMTVTRCVVINASGWNVQNCNNKNGHICKVKRENNNNCLNKWFEYANYCYYFISTNGTFGKRWEHSYVNCLDNGGNLLSVDDQTENVFVLNILKNSFNNDSYWIGLTDQLVNTWFIWSDNTYLQYIYSKFYGSFYGNKWDKCVRMNKIYWEIKNCYSINGLICKVRRATNDNCTKGWTSYRRYCYLARSAKDFVGNDWFKSFLFCQSKGGNLLSIENQKENWFIQNDLIKDYHDYWIGLSKLWNNRRFMWSDNTYTQFFNWIENQPDNADEIENCVEMNSNGWNDQECNVLNGFICKNKREYLIESLNTPLVKGKIIAQIPKLNKEYLVSFDFYPMAFEVGLHNIIHFVITANMANNRNKTLGVWLDENGKGKIKVVALINEKPCLYYYPIELNMWSNIEVSQSFKRLFYLYTIRINGDVVFSMINNHAQDLIDVKVYVSNPWDKVQNGSLKNFLIINGDSNCKVESIVYFSKDYVNHRREFTLHQGTMLGKLSVLKKEYTISFNLKPMSYSKGLKNVIHLTLCSTSKMYGDSNLGVWFHEDGSGSLVIYAAVNGNSNYSVKTDPITLGQWHNIRIYQWLLGNKYFFTVDLNDVNIHRVENSLTVDFKNIRVYGSSIWGASQNGSISDLLIINGKVEHIIGNLITPLVKGKLIAEIPILDKEYFVSLDFNPHKFDFGLHNVIHFTIGSDRSSYGDKTPGIWSNAQGNGVLNIASSINGYIDVHTFSTNPFEVNQWSNIVIHQVFNGSFYIYTIRIKDEVVFSIINNKADSFVNVKVYASNPWANVQNGSIKNLFVINGNSTKEMKPIVIYSKVSSTSYPTNNKALIIYGAVLVPVLVVLVAIIFAIVVLKFRRKKSKQSMTNDPYILEHYVGSDKFSADEWEIFPEDIVLDKKIGEGAFGTVFIAKLNSSILSKKKKMKQISDFHDITENTSSVAVKLLKDFADSSELNDFFEEINLMKEIGYHKNIVNLIGCSTTKKPLCLIVEYMEHGDLLNFLRQRRTNFCALKIDEKSVVNFMYTGEYQQSMKIITKKDEFCLGVMSNQVHLEENGVITPDDLLSFAWQVASGMEYLSCSKLVHRDLAARNILVGNGKIVKISDFGLTRKINDELNYLSKKKRRLPIKWMSVEAIFDHLFTSFSDVWSYGVVLFEIVTLGGAPYPTISNRELLPLLKSGYRMDKPKNCSEAMYDIMFQCWNEDPLQRPTFTSLREYFDEVISQGNSYLTFEMDEYTPPPVLSFEANNDDDHDHDDNTMEDGIFQNPVRVKSIQERKKICDQSIPPLNIRYSNLE</sequence>
<keyword evidence="2" id="KW-0812">Transmembrane</keyword>
<organism evidence="5 6">
    <name type="scientific">Hydra vulgaris</name>
    <name type="common">Hydra</name>
    <name type="synonym">Hydra attenuata</name>
    <dbReference type="NCBI Taxonomy" id="6087"/>
    <lineage>
        <taxon>Eukaryota</taxon>
        <taxon>Metazoa</taxon>
        <taxon>Cnidaria</taxon>
        <taxon>Hydrozoa</taxon>
        <taxon>Hydroidolina</taxon>
        <taxon>Anthoathecata</taxon>
        <taxon>Aplanulata</taxon>
        <taxon>Hydridae</taxon>
        <taxon>Hydra</taxon>
    </lineage>
</organism>
<dbReference type="InterPro" id="IPR016187">
    <property type="entry name" value="CTDL_fold"/>
</dbReference>
<dbReference type="InterPro" id="IPR013320">
    <property type="entry name" value="ConA-like_dom_sf"/>
</dbReference>
<dbReference type="InterPro" id="IPR011009">
    <property type="entry name" value="Kinase-like_dom_sf"/>
</dbReference>
<name>A0ABM4CMR8_HYDVU</name>
<dbReference type="PROSITE" id="PS00109">
    <property type="entry name" value="PROTEIN_KINASE_TYR"/>
    <property type="match status" value="1"/>
</dbReference>
<dbReference type="PROSITE" id="PS50011">
    <property type="entry name" value="PROTEIN_KINASE_DOM"/>
    <property type="match status" value="1"/>
</dbReference>
<dbReference type="Pfam" id="PF07714">
    <property type="entry name" value="PK_Tyr_Ser-Thr"/>
    <property type="match status" value="1"/>
</dbReference>
<dbReference type="SUPFAM" id="SSF49899">
    <property type="entry name" value="Concanavalin A-like lectins/glucanases"/>
    <property type="match status" value="1"/>
</dbReference>
<dbReference type="Gene3D" id="3.30.200.20">
    <property type="entry name" value="Phosphorylase Kinase, domain 1"/>
    <property type="match status" value="1"/>
</dbReference>
<dbReference type="RefSeq" id="XP_065663114.1">
    <property type="nucleotide sequence ID" value="XM_065807042.1"/>
</dbReference>
<dbReference type="Proteomes" id="UP001652625">
    <property type="component" value="Chromosome 10"/>
</dbReference>
<dbReference type="InterPro" id="IPR050122">
    <property type="entry name" value="RTK"/>
</dbReference>
<reference evidence="6" key="1">
    <citation type="submission" date="2025-08" db="UniProtKB">
        <authorList>
            <consortium name="RefSeq"/>
        </authorList>
    </citation>
    <scope>IDENTIFICATION</scope>
</reference>
<dbReference type="SMART" id="SM00034">
    <property type="entry name" value="CLECT"/>
    <property type="match status" value="4"/>
</dbReference>
<feature type="domain" description="C-type lectin" evidence="4">
    <location>
        <begin position="1"/>
        <end position="93"/>
    </location>
</feature>
<dbReference type="InterPro" id="IPR018378">
    <property type="entry name" value="C-type_lectin_CS"/>
</dbReference>
<dbReference type="PROSITE" id="PS50041">
    <property type="entry name" value="C_TYPE_LECTIN_2"/>
    <property type="match status" value="4"/>
</dbReference>
<dbReference type="InterPro" id="IPR016186">
    <property type="entry name" value="C-type_lectin-like/link_sf"/>
</dbReference>
<dbReference type="Pfam" id="PF00059">
    <property type="entry name" value="Lectin_C"/>
    <property type="match status" value="4"/>
</dbReference>
<dbReference type="InterPro" id="IPR000719">
    <property type="entry name" value="Prot_kinase_dom"/>
</dbReference>
<feature type="domain" description="C-type lectin" evidence="4">
    <location>
        <begin position="109"/>
        <end position="234"/>
    </location>
</feature>
<dbReference type="SUPFAM" id="SSF56436">
    <property type="entry name" value="C-type lectin-like"/>
    <property type="match status" value="4"/>
</dbReference>
<dbReference type="PROSITE" id="PS00615">
    <property type="entry name" value="C_TYPE_LECTIN_1"/>
    <property type="match status" value="2"/>
</dbReference>
<dbReference type="SMART" id="SM00219">
    <property type="entry name" value="TyrKc"/>
    <property type="match status" value="1"/>
</dbReference>
<feature type="domain" description="C-type lectin" evidence="4">
    <location>
        <begin position="385"/>
        <end position="502"/>
    </location>
</feature>
<dbReference type="GeneID" id="136085714"/>
<dbReference type="SUPFAM" id="SSF56112">
    <property type="entry name" value="Protein kinase-like (PK-like)"/>
    <property type="match status" value="1"/>
</dbReference>
<dbReference type="InterPro" id="IPR020635">
    <property type="entry name" value="Tyr_kinase_cat_dom"/>
</dbReference>
<evidence type="ECO:0000313" key="6">
    <source>
        <dbReference type="RefSeq" id="XP_065663114.1"/>
    </source>
</evidence>
<dbReference type="PANTHER" id="PTHR24416">
    <property type="entry name" value="TYROSINE-PROTEIN KINASE RECEPTOR"/>
    <property type="match status" value="1"/>
</dbReference>
<dbReference type="Gene3D" id="1.10.510.10">
    <property type="entry name" value="Transferase(Phosphotransferase) domain 1"/>
    <property type="match status" value="1"/>
</dbReference>
<feature type="domain" description="C-type lectin" evidence="4">
    <location>
        <begin position="250"/>
        <end position="369"/>
    </location>
</feature>
<evidence type="ECO:0000256" key="2">
    <source>
        <dbReference type="SAM" id="Phobius"/>
    </source>
</evidence>
<dbReference type="InterPro" id="IPR008266">
    <property type="entry name" value="Tyr_kinase_AS"/>
</dbReference>
<dbReference type="PANTHER" id="PTHR24416:SF583">
    <property type="entry name" value="RECEPTOR PROTEIN-TYROSINE KINASE"/>
    <property type="match status" value="1"/>
</dbReference>
<feature type="domain" description="Protein kinase" evidence="3">
    <location>
        <begin position="1093"/>
        <end position="1416"/>
    </location>
</feature>
<keyword evidence="1" id="KW-1015">Disulfide bond</keyword>
<feature type="transmembrane region" description="Helical" evidence="2">
    <location>
        <begin position="1030"/>
        <end position="1054"/>
    </location>
</feature>
<proteinExistence type="predicted"/>
<dbReference type="InterPro" id="IPR001245">
    <property type="entry name" value="Ser-Thr/Tyr_kinase_cat_dom"/>
</dbReference>
<dbReference type="PRINTS" id="PR00109">
    <property type="entry name" value="TYRKINASE"/>
</dbReference>
<evidence type="ECO:0000259" key="4">
    <source>
        <dbReference type="PROSITE" id="PS50041"/>
    </source>
</evidence>
<keyword evidence="5" id="KW-1185">Reference proteome</keyword>
<dbReference type="InterPro" id="IPR001304">
    <property type="entry name" value="C-type_lectin-like"/>
</dbReference>
<keyword evidence="2" id="KW-0472">Membrane</keyword>
<protein>
    <submittedName>
        <fullName evidence="6">Uncharacterized protein LOC136085714 isoform X4</fullName>
    </submittedName>
</protein>